<dbReference type="OrthoDB" id="204377at2759"/>
<comment type="caution">
    <text evidence="1">The sequence shown here is derived from an EMBL/GenBank/DDBJ whole genome shotgun (WGS) entry which is preliminary data.</text>
</comment>
<evidence type="ECO:0000313" key="1">
    <source>
        <dbReference type="EMBL" id="KKO98912.1"/>
    </source>
</evidence>
<name>A0A0F9XE19_TRIHA</name>
<dbReference type="GO" id="GO:0009423">
    <property type="term" value="P:chorismate biosynthetic process"/>
    <property type="evidence" value="ECO:0007669"/>
    <property type="project" value="TreeGrafter"/>
</dbReference>
<accession>A0A0F9XE19</accession>
<protein>
    <recommendedName>
        <fullName evidence="3">Quinate dehydrogenase</fullName>
    </recommendedName>
</protein>
<gene>
    <name evidence="1" type="ORF">THAR02_08978</name>
</gene>
<dbReference type="CDD" id="cd01065">
    <property type="entry name" value="NAD_bind_Shikimate_DH"/>
    <property type="match status" value="1"/>
</dbReference>
<dbReference type="InterPro" id="IPR036291">
    <property type="entry name" value="NAD(P)-bd_dom_sf"/>
</dbReference>
<evidence type="ECO:0008006" key="3">
    <source>
        <dbReference type="Google" id="ProtNLM"/>
    </source>
</evidence>
<organism evidence="1 2">
    <name type="scientific">Trichoderma harzianum</name>
    <name type="common">Hypocrea lixii</name>
    <dbReference type="NCBI Taxonomy" id="5544"/>
    <lineage>
        <taxon>Eukaryota</taxon>
        <taxon>Fungi</taxon>
        <taxon>Dikarya</taxon>
        <taxon>Ascomycota</taxon>
        <taxon>Pezizomycotina</taxon>
        <taxon>Sordariomycetes</taxon>
        <taxon>Hypocreomycetidae</taxon>
        <taxon>Hypocreales</taxon>
        <taxon>Hypocreaceae</taxon>
        <taxon>Trichoderma</taxon>
    </lineage>
</organism>
<dbReference type="SUPFAM" id="SSF51735">
    <property type="entry name" value="NAD(P)-binding Rossmann-fold domains"/>
    <property type="match status" value="1"/>
</dbReference>
<dbReference type="Proteomes" id="UP000034112">
    <property type="component" value="Unassembled WGS sequence"/>
</dbReference>
<dbReference type="EMBL" id="JOKZ01000372">
    <property type="protein sequence ID" value="KKO98912.1"/>
    <property type="molecule type" value="Genomic_DNA"/>
</dbReference>
<dbReference type="InterPro" id="IPR022893">
    <property type="entry name" value="Shikimate_DH_fam"/>
</dbReference>
<sequence length="238" mass="26132">MKHIDSFTDAAKLTQAVNHIYVEQDSQTNRKTIVGTNTDCVGICNALIAAQPEVIQITHGRPGMVIGGGGACRAAVYALRKMLGCSEIYLVNRDIKELEQVLRSFEIAGFDARCICIRTLDQATTLETPAVIISTIPDITPQSDGEILVRDLATAFLDKHCKGILLDMCYHPSPETQMISLARQHGWTVVSGVEMFLFQAVEACSIWTHVAVDQLPIRDAWSSTLSLVKQKEGVAQYL</sequence>
<dbReference type="GO" id="GO:0004764">
    <property type="term" value="F:shikimate 3-dehydrogenase (NADP+) activity"/>
    <property type="evidence" value="ECO:0007669"/>
    <property type="project" value="InterPro"/>
</dbReference>
<dbReference type="Gene3D" id="3.40.50.10860">
    <property type="entry name" value="Leucine Dehydrogenase, chain A, domain 1"/>
    <property type="match status" value="1"/>
</dbReference>
<evidence type="ECO:0000313" key="2">
    <source>
        <dbReference type="Proteomes" id="UP000034112"/>
    </source>
</evidence>
<dbReference type="OMA" id="GVVLEMC"/>
<reference evidence="2" key="1">
    <citation type="journal article" date="2015" name="Genome Announc.">
        <title>Draft whole-genome sequence of the biocontrol agent Trichoderma harzianum T6776.</title>
        <authorList>
            <person name="Baroncelli R."/>
            <person name="Piaggeschi G."/>
            <person name="Fiorini L."/>
            <person name="Bertolini E."/>
            <person name="Zapparata A."/>
            <person name="Pe M.E."/>
            <person name="Sarrocco S."/>
            <person name="Vannacci G."/>
        </authorList>
    </citation>
    <scope>NUCLEOTIDE SEQUENCE [LARGE SCALE GENOMIC DNA]</scope>
    <source>
        <strain evidence="2">T6776</strain>
    </source>
</reference>
<dbReference type="PANTHER" id="PTHR21089:SF1">
    <property type="entry name" value="BIFUNCTIONAL 3-DEHYDROQUINATE DEHYDRATASE_SHIKIMATE DEHYDROGENASE, CHLOROPLASTIC"/>
    <property type="match status" value="1"/>
</dbReference>
<dbReference type="AlphaFoldDB" id="A0A0F9XE19"/>
<dbReference type="GO" id="GO:0019632">
    <property type="term" value="P:shikimate metabolic process"/>
    <property type="evidence" value="ECO:0007669"/>
    <property type="project" value="TreeGrafter"/>
</dbReference>
<proteinExistence type="predicted"/>
<dbReference type="Gene3D" id="3.40.50.720">
    <property type="entry name" value="NAD(P)-binding Rossmann-like Domain"/>
    <property type="match status" value="1"/>
</dbReference>
<dbReference type="PANTHER" id="PTHR21089">
    <property type="entry name" value="SHIKIMATE DEHYDROGENASE"/>
    <property type="match status" value="1"/>
</dbReference>